<evidence type="ECO:0000313" key="2">
    <source>
        <dbReference type="Proteomes" id="UP000751190"/>
    </source>
</evidence>
<accession>A0A8J5XB20</accession>
<sequence>MSTLEVDVMKEDDLFAPDEILIPVDTDSFAAGMLVGLFAHALDDVPGGGPRGGPRGIETVGHVLVNGACIEGRGSARALNALYEPLFAHVSGASAGLRGPCPRATFGDDQGAGAYVTFFPALSDA</sequence>
<dbReference type="AlphaFoldDB" id="A0A8J5XB20"/>
<evidence type="ECO:0000313" key="1">
    <source>
        <dbReference type="EMBL" id="KAG8460213.1"/>
    </source>
</evidence>
<organism evidence="1 2">
    <name type="scientific">Diacronema lutheri</name>
    <name type="common">Unicellular marine alga</name>
    <name type="synonym">Monochrysis lutheri</name>
    <dbReference type="NCBI Taxonomy" id="2081491"/>
    <lineage>
        <taxon>Eukaryota</taxon>
        <taxon>Haptista</taxon>
        <taxon>Haptophyta</taxon>
        <taxon>Pavlovophyceae</taxon>
        <taxon>Pavlovales</taxon>
        <taxon>Pavlovaceae</taxon>
        <taxon>Diacronema</taxon>
    </lineage>
</organism>
<protein>
    <submittedName>
        <fullName evidence="1">Uncharacterized protein</fullName>
    </submittedName>
</protein>
<dbReference type="Proteomes" id="UP000751190">
    <property type="component" value="Unassembled WGS sequence"/>
</dbReference>
<comment type="caution">
    <text evidence="1">The sequence shown here is derived from an EMBL/GenBank/DDBJ whole genome shotgun (WGS) entry which is preliminary data.</text>
</comment>
<gene>
    <name evidence="1" type="ORF">KFE25_004461</name>
</gene>
<reference evidence="1" key="1">
    <citation type="submission" date="2021-05" db="EMBL/GenBank/DDBJ databases">
        <title>The genome of the haptophyte Pavlova lutheri (Diacronema luteri, Pavlovales) - a model for lipid biosynthesis in eukaryotic algae.</title>
        <authorList>
            <person name="Hulatt C.J."/>
            <person name="Posewitz M.C."/>
        </authorList>
    </citation>
    <scope>NUCLEOTIDE SEQUENCE</scope>
    <source>
        <strain evidence="1">NIVA-4/92</strain>
    </source>
</reference>
<name>A0A8J5XB20_DIALT</name>
<keyword evidence="2" id="KW-1185">Reference proteome</keyword>
<dbReference type="EMBL" id="JAGTXO010000034">
    <property type="protein sequence ID" value="KAG8460213.1"/>
    <property type="molecule type" value="Genomic_DNA"/>
</dbReference>
<proteinExistence type="predicted"/>